<feature type="transmembrane region" description="Helical" evidence="9">
    <location>
        <begin position="401"/>
        <end position="425"/>
    </location>
</feature>
<evidence type="ECO:0000256" key="9">
    <source>
        <dbReference type="SAM" id="Phobius"/>
    </source>
</evidence>
<keyword evidence="11" id="KW-1185">Reference proteome</keyword>
<evidence type="ECO:0000313" key="10">
    <source>
        <dbReference type="EMBL" id="CAL8101168.1"/>
    </source>
</evidence>
<comment type="subcellular location">
    <subcellularLocation>
        <location evidence="1">Membrane</location>
        <topology evidence="1">Multi-pass membrane protein</topology>
    </subcellularLocation>
</comment>
<feature type="transmembrane region" description="Helical" evidence="9">
    <location>
        <begin position="168"/>
        <end position="194"/>
    </location>
</feature>
<dbReference type="PANTHER" id="PTHR11616">
    <property type="entry name" value="SODIUM/CHLORIDE DEPENDENT TRANSPORTER"/>
    <property type="match status" value="1"/>
</dbReference>
<proteinExistence type="inferred from homology"/>
<evidence type="ECO:0000256" key="4">
    <source>
        <dbReference type="ARBA" id="ARBA00022692"/>
    </source>
</evidence>
<dbReference type="InterPro" id="IPR000175">
    <property type="entry name" value="Na/ntran_symport"/>
</dbReference>
<feature type="transmembrane region" description="Helical" evidence="9">
    <location>
        <begin position="484"/>
        <end position="505"/>
    </location>
</feature>
<evidence type="ECO:0000256" key="2">
    <source>
        <dbReference type="ARBA" id="ARBA00006459"/>
    </source>
</evidence>
<keyword evidence="5" id="KW-0769">Symport</keyword>
<dbReference type="Proteomes" id="UP001642540">
    <property type="component" value="Unassembled WGS sequence"/>
</dbReference>
<evidence type="ECO:0000256" key="8">
    <source>
        <dbReference type="SAM" id="MobiDB-lite"/>
    </source>
</evidence>
<evidence type="ECO:0000256" key="6">
    <source>
        <dbReference type="ARBA" id="ARBA00022989"/>
    </source>
</evidence>
<feature type="transmembrane region" description="Helical" evidence="9">
    <location>
        <begin position="81"/>
        <end position="105"/>
    </location>
</feature>
<sequence length="582" mass="65530">MSFRDPLPWKNCASATTDPAEEAYCNENFPGRSSKYYWFKKTLDVSYGISEPGHYNWYLALYLLMAWSIIWLILWKGTKSVGMVVYFTAVFPYVVLGIFFIFNFFNHPAKGWLGAYRLLLPKWDYLLNPQTWLKAGSQIFFSLGLAYGVLVIFASYNPARNDCHKDAVLISLINCGTSVFAALVVFPIIGVLGYTNYESCIAEMKPIFPGQSMLTAANEHDIYFTTKAVKLSDISPSVPLYIRYGYGELSTDSSEWYFKEALDNKRTNEVIVQITNPAEIHYPPSLPLLDGLRDCSIGNEATKSGGGTGFVFVGFTEAVLHMPCPQLWSFLFFFMLLTLGIDSGFGTVEGSVAAVQDLTNLTRFQATTIVCIILSILAILLFPFGWGVYVLDLLDQWTANWTFLGIAFAECIAVGWLYGLAKIAYDVRLMTGKKPNLFILICWKYVSPLIIIVLLGASVVQYIIDGVTKGLLYNPFKDGAEVYVPMPAYAITVGFLLMLFCIMWIPIHIALRKTRFNIIPPDEGPAEFPEDELRDERKINVDREEDQFSTTEKALMGRASIHDLQEHRDKSTTSIPKRESLP</sequence>
<accession>A0ABP1QFI1</accession>
<dbReference type="PANTHER" id="PTHR11616:SF182">
    <property type="entry name" value="TRANSPORTER"/>
    <property type="match status" value="1"/>
</dbReference>
<feature type="transmembrane region" description="Helical" evidence="9">
    <location>
        <begin position="369"/>
        <end position="389"/>
    </location>
</feature>
<feature type="transmembrane region" description="Helical" evidence="9">
    <location>
        <begin position="135"/>
        <end position="156"/>
    </location>
</feature>
<evidence type="ECO:0000256" key="3">
    <source>
        <dbReference type="ARBA" id="ARBA00022448"/>
    </source>
</evidence>
<evidence type="ECO:0000313" key="11">
    <source>
        <dbReference type="Proteomes" id="UP001642540"/>
    </source>
</evidence>
<dbReference type="Pfam" id="PF00209">
    <property type="entry name" value="SNF"/>
    <property type="match status" value="1"/>
</dbReference>
<feature type="compositionally biased region" description="Basic and acidic residues" evidence="8">
    <location>
        <begin position="560"/>
        <end position="582"/>
    </location>
</feature>
<evidence type="ECO:0000256" key="5">
    <source>
        <dbReference type="ARBA" id="ARBA00022847"/>
    </source>
</evidence>
<dbReference type="InterPro" id="IPR037272">
    <property type="entry name" value="SNS_sf"/>
</dbReference>
<feature type="region of interest" description="Disordered" evidence="8">
    <location>
        <begin position="557"/>
        <end position="582"/>
    </location>
</feature>
<organism evidence="10 11">
    <name type="scientific">Orchesella dallaii</name>
    <dbReference type="NCBI Taxonomy" id="48710"/>
    <lineage>
        <taxon>Eukaryota</taxon>
        <taxon>Metazoa</taxon>
        <taxon>Ecdysozoa</taxon>
        <taxon>Arthropoda</taxon>
        <taxon>Hexapoda</taxon>
        <taxon>Collembola</taxon>
        <taxon>Entomobryomorpha</taxon>
        <taxon>Entomobryoidea</taxon>
        <taxon>Orchesellidae</taxon>
        <taxon>Orchesellinae</taxon>
        <taxon>Orchesella</taxon>
    </lineage>
</organism>
<feature type="transmembrane region" description="Helical" evidence="9">
    <location>
        <begin position="437"/>
        <end position="464"/>
    </location>
</feature>
<evidence type="ECO:0000256" key="1">
    <source>
        <dbReference type="ARBA" id="ARBA00004141"/>
    </source>
</evidence>
<comment type="similarity">
    <text evidence="2">Belongs to the sodium:neurotransmitter symporter (SNF) (TC 2.A.22) family.</text>
</comment>
<keyword evidence="7 9" id="KW-0472">Membrane</keyword>
<dbReference type="EMBL" id="CAXLJM020000033">
    <property type="protein sequence ID" value="CAL8101168.1"/>
    <property type="molecule type" value="Genomic_DNA"/>
</dbReference>
<dbReference type="SUPFAM" id="SSF161070">
    <property type="entry name" value="SNF-like"/>
    <property type="match status" value="1"/>
</dbReference>
<feature type="transmembrane region" description="Helical" evidence="9">
    <location>
        <begin position="327"/>
        <end position="348"/>
    </location>
</feature>
<feature type="transmembrane region" description="Helical" evidence="9">
    <location>
        <begin position="55"/>
        <end position="74"/>
    </location>
</feature>
<gene>
    <name evidence="10" type="ORF">ODALV1_LOCUS10751</name>
</gene>
<evidence type="ECO:0000256" key="7">
    <source>
        <dbReference type="ARBA" id="ARBA00023136"/>
    </source>
</evidence>
<evidence type="ECO:0008006" key="12">
    <source>
        <dbReference type="Google" id="ProtNLM"/>
    </source>
</evidence>
<name>A0ABP1QFI1_9HEXA</name>
<keyword evidence="4 9" id="KW-0812">Transmembrane</keyword>
<keyword evidence="3" id="KW-0813">Transport</keyword>
<comment type="caution">
    <text evidence="10">The sequence shown here is derived from an EMBL/GenBank/DDBJ whole genome shotgun (WGS) entry which is preliminary data.</text>
</comment>
<keyword evidence="6 9" id="KW-1133">Transmembrane helix</keyword>
<dbReference type="PROSITE" id="PS50267">
    <property type="entry name" value="NA_NEUROTRAN_SYMP_3"/>
    <property type="match status" value="1"/>
</dbReference>
<protein>
    <recommendedName>
        <fullName evidence="12">Sodium-dependent neutral amino acid transporter B(0)AT3</fullName>
    </recommendedName>
</protein>
<reference evidence="10 11" key="1">
    <citation type="submission" date="2024-08" db="EMBL/GenBank/DDBJ databases">
        <authorList>
            <person name="Cucini C."/>
            <person name="Frati F."/>
        </authorList>
    </citation>
    <scope>NUCLEOTIDE SEQUENCE [LARGE SCALE GENOMIC DNA]</scope>
</reference>
<dbReference type="PRINTS" id="PR00176">
    <property type="entry name" value="NANEUSMPORT"/>
</dbReference>